<name>A0AAE1KCL8_PETCI</name>
<dbReference type="Pfam" id="PF00059">
    <property type="entry name" value="Lectin_C"/>
    <property type="match status" value="1"/>
</dbReference>
<protein>
    <recommendedName>
        <fullName evidence="2">C-type lectin domain-containing protein</fullName>
    </recommendedName>
</protein>
<dbReference type="EMBL" id="JAWQEG010003030">
    <property type="protein sequence ID" value="KAK3868360.1"/>
    <property type="molecule type" value="Genomic_DNA"/>
</dbReference>
<reference evidence="3" key="1">
    <citation type="submission" date="2023-10" db="EMBL/GenBank/DDBJ databases">
        <title>Genome assemblies of two species of porcelain crab, Petrolisthes cinctipes and Petrolisthes manimaculis (Anomura: Porcellanidae).</title>
        <authorList>
            <person name="Angst P."/>
        </authorList>
    </citation>
    <scope>NUCLEOTIDE SEQUENCE</scope>
    <source>
        <strain evidence="3">PB745_01</strain>
        <tissue evidence="3">Gill</tissue>
    </source>
</reference>
<keyword evidence="4" id="KW-1185">Reference proteome</keyword>
<dbReference type="CDD" id="cd00037">
    <property type="entry name" value="CLECT"/>
    <property type="match status" value="1"/>
</dbReference>
<dbReference type="Gene3D" id="3.10.100.10">
    <property type="entry name" value="Mannose-Binding Protein A, subunit A"/>
    <property type="match status" value="1"/>
</dbReference>
<feature type="signal peptide" evidence="1">
    <location>
        <begin position="1"/>
        <end position="18"/>
    </location>
</feature>
<dbReference type="Proteomes" id="UP001286313">
    <property type="component" value="Unassembled WGS sequence"/>
</dbReference>
<dbReference type="SUPFAM" id="SSF56436">
    <property type="entry name" value="C-type lectin-like"/>
    <property type="match status" value="1"/>
</dbReference>
<accession>A0AAE1KCL8</accession>
<sequence length="271" mass="29997">MSAGGVLLLPRLLVVVWGLLLPHSLLLVQVSGGEVMTWYKTQVSKGKLQTHTPTEITSNRIIECAVMASQDPGTRHLFCHPDAATCSFYDLKVEAGHDDSAIGPVQDCWTRHFNLCYSSEKIYEDGEIFVDSDSCKTFQCNAGTSTQLQDSRSSNVILLAEEECVFIEETEMTFDEARTICRTEGGDMYSGGDYESLQKHLGTKSYTEVWVGARSQAWLDGRPVTEWGPADPNGASDDCIRMRNENGVHEMMDASCSKLYPVLCHKGVSYS</sequence>
<evidence type="ECO:0000256" key="1">
    <source>
        <dbReference type="SAM" id="SignalP"/>
    </source>
</evidence>
<organism evidence="3 4">
    <name type="scientific">Petrolisthes cinctipes</name>
    <name type="common">Flat porcelain crab</name>
    <dbReference type="NCBI Taxonomy" id="88211"/>
    <lineage>
        <taxon>Eukaryota</taxon>
        <taxon>Metazoa</taxon>
        <taxon>Ecdysozoa</taxon>
        <taxon>Arthropoda</taxon>
        <taxon>Crustacea</taxon>
        <taxon>Multicrustacea</taxon>
        <taxon>Malacostraca</taxon>
        <taxon>Eumalacostraca</taxon>
        <taxon>Eucarida</taxon>
        <taxon>Decapoda</taxon>
        <taxon>Pleocyemata</taxon>
        <taxon>Anomura</taxon>
        <taxon>Galatheoidea</taxon>
        <taxon>Porcellanidae</taxon>
        <taxon>Petrolisthes</taxon>
    </lineage>
</organism>
<dbReference type="PROSITE" id="PS50041">
    <property type="entry name" value="C_TYPE_LECTIN_2"/>
    <property type="match status" value="1"/>
</dbReference>
<evidence type="ECO:0000313" key="4">
    <source>
        <dbReference type="Proteomes" id="UP001286313"/>
    </source>
</evidence>
<evidence type="ECO:0000313" key="3">
    <source>
        <dbReference type="EMBL" id="KAK3868360.1"/>
    </source>
</evidence>
<gene>
    <name evidence="3" type="ORF">Pcinc_026245</name>
</gene>
<dbReference type="AlphaFoldDB" id="A0AAE1KCL8"/>
<proteinExistence type="predicted"/>
<evidence type="ECO:0000259" key="2">
    <source>
        <dbReference type="PROSITE" id="PS50041"/>
    </source>
</evidence>
<dbReference type="InterPro" id="IPR016187">
    <property type="entry name" value="CTDL_fold"/>
</dbReference>
<feature type="domain" description="C-type lectin" evidence="2">
    <location>
        <begin position="160"/>
        <end position="265"/>
    </location>
</feature>
<keyword evidence="1" id="KW-0732">Signal</keyword>
<feature type="chain" id="PRO_5042273140" description="C-type lectin domain-containing protein" evidence="1">
    <location>
        <begin position="19"/>
        <end position="271"/>
    </location>
</feature>
<dbReference type="InterPro" id="IPR016186">
    <property type="entry name" value="C-type_lectin-like/link_sf"/>
</dbReference>
<comment type="caution">
    <text evidence="3">The sequence shown here is derived from an EMBL/GenBank/DDBJ whole genome shotgun (WGS) entry which is preliminary data.</text>
</comment>
<dbReference type="InterPro" id="IPR001304">
    <property type="entry name" value="C-type_lectin-like"/>
</dbReference>